<dbReference type="InterPro" id="IPR022749">
    <property type="entry name" value="D12N6_MeTrfase_N"/>
</dbReference>
<gene>
    <name evidence="10" type="ORF">SAMN05421543_1374</name>
</gene>
<organism evidence="10 11">
    <name type="scientific">Alicyclobacillus macrosporangiidus</name>
    <dbReference type="NCBI Taxonomy" id="392015"/>
    <lineage>
        <taxon>Bacteria</taxon>
        <taxon>Bacillati</taxon>
        <taxon>Bacillota</taxon>
        <taxon>Bacilli</taxon>
        <taxon>Bacillales</taxon>
        <taxon>Alicyclobacillaceae</taxon>
        <taxon>Alicyclobacillus</taxon>
    </lineage>
</organism>
<evidence type="ECO:0000256" key="3">
    <source>
        <dbReference type="ARBA" id="ARBA00022603"/>
    </source>
</evidence>
<feature type="domain" description="DNA methylase adenine-specific" evidence="8">
    <location>
        <begin position="180"/>
        <end position="485"/>
    </location>
</feature>
<evidence type="ECO:0000256" key="2">
    <source>
        <dbReference type="ARBA" id="ARBA00011900"/>
    </source>
</evidence>
<evidence type="ECO:0000256" key="1">
    <source>
        <dbReference type="ARBA" id="ARBA00006594"/>
    </source>
</evidence>
<dbReference type="STRING" id="392015.SAMN05421543_1374"/>
<dbReference type="PROSITE" id="PS00092">
    <property type="entry name" value="N6_MTASE"/>
    <property type="match status" value="1"/>
</dbReference>
<keyword evidence="5" id="KW-0949">S-adenosyl-L-methionine</keyword>
<dbReference type="EMBL" id="FPBV01000037">
    <property type="protein sequence ID" value="SFV07563.1"/>
    <property type="molecule type" value="Genomic_DNA"/>
</dbReference>
<evidence type="ECO:0000313" key="11">
    <source>
        <dbReference type="Proteomes" id="UP000183508"/>
    </source>
</evidence>
<dbReference type="GO" id="GO:0009007">
    <property type="term" value="F:site-specific DNA-methyltransferase (adenine-specific) activity"/>
    <property type="evidence" value="ECO:0007669"/>
    <property type="project" value="UniProtKB-EC"/>
</dbReference>
<dbReference type="Pfam" id="PF02384">
    <property type="entry name" value="N6_Mtase"/>
    <property type="match status" value="1"/>
</dbReference>
<dbReference type="AlphaFoldDB" id="A0A1I7LCZ1"/>
<evidence type="ECO:0000256" key="4">
    <source>
        <dbReference type="ARBA" id="ARBA00022679"/>
    </source>
</evidence>
<dbReference type="GO" id="GO:0032259">
    <property type="term" value="P:methylation"/>
    <property type="evidence" value="ECO:0007669"/>
    <property type="project" value="UniProtKB-KW"/>
</dbReference>
<evidence type="ECO:0000259" key="9">
    <source>
        <dbReference type="Pfam" id="PF12161"/>
    </source>
</evidence>
<dbReference type="PRINTS" id="PR00507">
    <property type="entry name" value="N12N6MTFRASE"/>
</dbReference>
<dbReference type="InterPro" id="IPR038333">
    <property type="entry name" value="T1MK-like_N_sf"/>
</dbReference>
<evidence type="ECO:0000256" key="5">
    <source>
        <dbReference type="ARBA" id="ARBA00022691"/>
    </source>
</evidence>
<evidence type="ECO:0000313" key="10">
    <source>
        <dbReference type="EMBL" id="SFV07563.1"/>
    </source>
</evidence>
<comment type="similarity">
    <text evidence="1">Belongs to the N(4)/N(6)-methyltransferase family.</text>
</comment>
<dbReference type="Pfam" id="PF12161">
    <property type="entry name" value="HsdM_N"/>
    <property type="match status" value="1"/>
</dbReference>
<dbReference type="InterPro" id="IPR003356">
    <property type="entry name" value="DNA_methylase_A-5"/>
</dbReference>
<comment type="catalytic activity">
    <reaction evidence="7">
        <text>a 2'-deoxyadenosine in DNA + S-adenosyl-L-methionine = an N(6)-methyl-2'-deoxyadenosine in DNA + S-adenosyl-L-homocysteine + H(+)</text>
        <dbReference type="Rhea" id="RHEA:15197"/>
        <dbReference type="Rhea" id="RHEA-COMP:12418"/>
        <dbReference type="Rhea" id="RHEA-COMP:12419"/>
        <dbReference type="ChEBI" id="CHEBI:15378"/>
        <dbReference type="ChEBI" id="CHEBI:57856"/>
        <dbReference type="ChEBI" id="CHEBI:59789"/>
        <dbReference type="ChEBI" id="CHEBI:90615"/>
        <dbReference type="ChEBI" id="CHEBI:90616"/>
        <dbReference type="EC" id="2.1.1.72"/>
    </reaction>
</comment>
<evidence type="ECO:0000259" key="8">
    <source>
        <dbReference type="Pfam" id="PF02384"/>
    </source>
</evidence>
<dbReference type="EC" id="2.1.1.72" evidence="2"/>
<proteinExistence type="inferred from homology"/>
<keyword evidence="3" id="KW-0489">Methyltransferase</keyword>
<dbReference type="SUPFAM" id="SSF53335">
    <property type="entry name" value="S-adenosyl-L-methionine-dependent methyltransferases"/>
    <property type="match status" value="1"/>
</dbReference>
<dbReference type="PANTHER" id="PTHR42933:SF3">
    <property type="entry name" value="TYPE I RESTRICTION ENZYME MJAVIII METHYLASE SUBUNIT"/>
    <property type="match status" value="1"/>
</dbReference>
<dbReference type="GO" id="GO:0008170">
    <property type="term" value="F:N-methyltransferase activity"/>
    <property type="evidence" value="ECO:0007669"/>
    <property type="project" value="InterPro"/>
</dbReference>
<dbReference type="GO" id="GO:0003677">
    <property type="term" value="F:DNA binding"/>
    <property type="evidence" value="ECO:0007669"/>
    <property type="project" value="InterPro"/>
</dbReference>
<protein>
    <recommendedName>
        <fullName evidence="2">site-specific DNA-methyltransferase (adenine-specific)</fullName>
        <ecNumber evidence="2">2.1.1.72</ecNumber>
    </recommendedName>
</protein>
<dbReference type="InterPro" id="IPR029063">
    <property type="entry name" value="SAM-dependent_MTases_sf"/>
</dbReference>
<keyword evidence="4" id="KW-0808">Transferase</keyword>
<keyword evidence="11" id="KW-1185">Reference proteome</keyword>
<dbReference type="CDD" id="cd02440">
    <property type="entry name" value="AdoMet_MTases"/>
    <property type="match status" value="1"/>
</dbReference>
<keyword evidence="6" id="KW-0680">Restriction system</keyword>
<feature type="domain" description="N6 adenine-specific DNA methyltransferase N-terminal" evidence="9">
    <location>
        <begin position="32"/>
        <end position="165"/>
    </location>
</feature>
<dbReference type="Gene3D" id="1.20.1260.30">
    <property type="match status" value="1"/>
</dbReference>
<accession>A0A1I7LCZ1</accession>
<evidence type="ECO:0000256" key="6">
    <source>
        <dbReference type="ARBA" id="ARBA00022747"/>
    </source>
</evidence>
<evidence type="ECO:0000256" key="7">
    <source>
        <dbReference type="ARBA" id="ARBA00047942"/>
    </source>
</evidence>
<dbReference type="GO" id="GO:0009307">
    <property type="term" value="P:DNA restriction-modification system"/>
    <property type="evidence" value="ECO:0007669"/>
    <property type="project" value="UniProtKB-KW"/>
</dbReference>
<dbReference type="InterPro" id="IPR002052">
    <property type="entry name" value="DNA_methylase_N6_adenine_CS"/>
</dbReference>
<sequence length="696" mass="80103">MILRYFYCKMEDSLQIHVILGEEIHMPNFNEIANFIWSVADLLRGDYKQSDYGKVILPMTVLRRLDSVLKPTKAQVLAKLDELERMNVQNLDPVLNRITGYEFHNRSKFDFESLLDDPDHLAANLTAYINGFSVNAKDVMDYFEFGKQIERLDRSNLLYQVMQRFAAIDLHPDSVSNMEMGYIFEELIRKFAEASNETAGEHFTPREVIRLMVNLLFNEDRNQDLSKEGIVRTIYDPACGTGGMLSVSEEWLHELNPDIMVRVFGQELNPESYAICKADMLLKGQKPSQIKFGNSFTEDGFAGQTFDYMLSNPPFGVEWKKVEKEIRDEHEKLGMNGRFGAGLPRISDGSLLFLQHMLSKMKPVSLGGSRIAIVFNGSPLFSGGAESGESNIRRWIIENDWLEAIVALPDQLFYNTGISTYIWVLTNRKSPERKGKIQLINATHLYQKMRKSLGDKRNELSDEHIAEITRMHGEFRETKYSKIFDNEDFGYRRITVERPLRLSFLVSDERIARLKEEKAFQNLATSKKKGAAGEAEIAEGKRQQEAILRVLEGLRSETLYKNREEFVKVLKKAFKTSGVDLSAPIQKAILSALSERDETADICRDAKGNPEPDPELRDYENVPLKEDIYEYFEREVKPFVPDAWIDEDKTKIGYEIPFTRHFYEYTPMRPLEEIEAEILSFESQINGLLRSLRIGG</sequence>
<reference evidence="11" key="1">
    <citation type="submission" date="2016-10" db="EMBL/GenBank/DDBJ databases">
        <authorList>
            <person name="Varghese N."/>
        </authorList>
    </citation>
    <scope>NUCLEOTIDE SEQUENCE [LARGE SCALE GENOMIC DNA]</scope>
    <source>
        <strain evidence="11">DSM 17980</strain>
    </source>
</reference>
<dbReference type="PANTHER" id="PTHR42933">
    <property type="entry name" value="SLR6095 PROTEIN"/>
    <property type="match status" value="1"/>
</dbReference>
<dbReference type="InterPro" id="IPR051537">
    <property type="entry name" value="DNA_Adenine_Mtase"/>
</dbReference>
<name>A0A1I7LCZ1_9BACL</name>
<dbReference type="Proteomes" id="UP000183508">
    <property type="component" value="Unassembled WGS sequence"/>
</dbReference>
<dbReference type="Gene3D" id="3.40.50.150">
    <property type="entry name" value="Vaccinia Virus protein VP39"/>
    <property type="match status" value="1"/>
</dbReference>